<protein>
    <submittedName>
        <fullName evidence="1">Uncharacterized protein</fullName>
    </submittedName>
</protein>
<sequence>MMVREWILLNESHLESRLHMSTLTHRMLLHTHIIYEKVYPR</sequence>
<evidence type="ECO:0000313" key="2">
    <source>
        <dbReference type="Proteomes" id="UP000580250"/>
    </source>
</evidence>
<evidence type="ECO:0000313" key="1">
    <source>
        <dbReference type="EMBL" id="CAD2165284.1"/>
    </source>
</evidence>
<dbReference type="AlphaFoldDB" id="A0A6V7UTH6"/>
<dbReference type="InterPro" id="IPR012674">
    <property type="entry name" value="Calycin"/>
</dbReference>
<gene>
    <name evidence="1" type="ORF">MENT_LOCUS17078</name>
</gene>
<reference evidence="1 2" key="1">
    <citation type="submission" date="2020-08" db="EMBL/GenBank/DDBJ databases">
        <authorList>
            <person name="Koutsovoulos G."/>
            <person name="Danchin GJ E."/>
        </authorList>
    </citation>
    <scope>NUCLEOTIDE SEQUENCE [LARGE SCALE GENOMIC DNA]</scope>
</reference>
<dbReference type="OrthoDB" id="58529at2759"/>
<proteinExistence type="predicted"/>
<comment type="caution">
    <text evidence="1">The sequence shown here is derived from an EMBL/GenBank/DDBJ whole genome shotgun (WGS) entry which is preliminary data.</text>
</comment>
<organism evidence="1 2">
    <name type="scientific">Meloidogyne enterolobii</name>
    <name type="common">Root-knot nematode worm</name>
    <name type="synonym">Meloidogyne mayaguensis</name>
    <dbReference type="NCBI Taxonomy" id="390850"/>
    <lineage>
        <taxon>Eukaryota</taxon>
        <taxon>Metazoa</taxon>
        <taxon>Ecdysozoa</taxon>
        <taxon>Nematoda</taxon>
        <taxon>Chromadorea</taxon>
        <taxon>Rhabditida</taxon>
        <taxon>Tylenchina</taxon>
        <taxon>Tylenchomorpha</taxon>
        <taxon>Tylenchoidea</taxon>
        <taxon>Meloidogynidae</taxon>
        <taxon>Meloidogyninae</taxon>
        <taxon>Meloidogyne</taxon>
    </lineage>
</organism>
<dbReference type="Gene3D" id="2.40.128.20">
    <property type="match status" value="1"/>
</dbReference>
<dbReference type="Proteomes" id="UP000580250">
    <property type="component" value="Unassembled WGS sequence"/>
</dbReference>
<accession>A0A6V7UTH6</accession>
<name>A0A6V7UTH6_MELEN</name>
<dbReference type="EMBL" id="CAJEWN010000109">
    <property type="protein sequence ID" value="CAD2165284.1"/>
    <property type="molecule type" value="Genomic_DNA"/>
</dbReference>